<reference evidence="2 3" key="1">
    <citation type="submission" date="2016-12" db="EMBL/GenBank/DDBJ databases">
        <authorList>
            <person name="Song W.-J."/>
            <person name="Kurnit D.M."/>
        </authorList>
    </citation>
    <scope>NUCLEOTIDE SEQUENCE [LARGE SCALE GENOMIC DNA]</scope>
    <source>
        <strain evidence="2 3">DSM 12503</strain>
    </source>
</reference>
<protein>
    <recommendedName>
        <fullName evidence="4">Helix-turn-helix domain-containing protein</fullName>
    </recommendedName>
</protein>
<keyword evidence="3" id="KW-1185">Reference proteome</keyword>
<dbReference type="EMBL" id="FRFD01000005">
    <property type="protein sequence ID" value="SHO48711.1"/>
    <property type="molecule type" value="Genomic_DNA"/>
</dbReference>
<dbReference type="AlphaFoldDB" id="A0A1M7Y812"/>
<sequence length="63" mass="7394">MNYMTTIEMSEKWRISPRRIAILCEQNRIEGVVKKGKTWLIPSTSKKPADKRKRTCVREGVML</sequence>
<dbReference type="OrthoDB" id="9799038at2"/>
<accession>A0A1M7Y812</accession>
<feature type="region of interest" description="Disordered" evidence="1">
    <location>
        <begin position="43"/>
        <end position="63"/>
    </location>
</feature>
<proteinExistence type="predicted"/>
<name>A0A1M7Y812_9FIRM</name>
<dbReference type="Proteomes" id="UP000184612">
    <property type="component" value="Unassembled WGS sequence"/>
</dbReference>
<gene>
    <name evidence="2" type="ORF">SAMN02745217_01990</name>
</gene>
<dbReference type="RefSeq" id="WP_073588679.1">
    <property type="nucleotide sequence ID" value="NZ_FRFD01000005.1"/>
</dbReference>
<organism evidence="2 3">
    <name type="scientific">Anaerocolumna xylanovorans DSM 12503</name>
    <dbReference type="NCBI Taxonomy" id="1121345"/>
    <lineage>
        <taxon>Bacteria</taxon>
        <taxon>Bacillati</taxon>
        <taxon>Bacillota</taxon>
        <taxon>Clostridia</taxon>
        <taxon>Lachnospirales</taxon>
        <taxon>Lachnospiraceae</taxon>
        <taxon>Anaerocolumna</taxon>
    </lineage>
</organism>
<evidence type="ECO:0000313" key="2">
    <source>
        <dbReference type="EMBL" id="SHO48711.1"/>
    </source>
</evidence>
<dbReference type="STRING" id="1121345.SAMN02745217_01990"/>
<evidence type="ECO:0000313" key="3">
    <source>
        <dbReference type="Proteomes" id="UP000184612"/>
    </source>
</evidence>
<evidence type="ECO:0000256" key="1">
    <source>
        <dbReference type="SAM" id="MobiDB-lite"/>
    </source>
</evidence>
<evidence type="ECO:0008006" key="4">
    <source>
        <dbReference type="Google" id="ProtNLM"/>
    </source>
</evidence>